<dbReference type="AlphaFoldDB" id="A0A9Q8PJT8"/>
<dbReference type="EMBL" id="CP090173">
    <property type="protein sequence ID" value="UJO23841.1"/>
    <property type="molecule type" value="Genomic_DNA"/>
</dbReference>
<dbReference type="KEGG" id="ffu:CLAFUR5_13328"/>
<evidence type="ECO:0000256" key="1">
    <source>
        <dbReference type="SAM" id="Coils"/>
    </source>
</evidence>
<dbReference type="RefSeq" id="XP_047768207.1">
    <property type="nucleotide sequence ID" value="XM_047912476.1"/>
</dbReference>
<accession>A0A9Q8PJT8</accession>
<name>A0A9Q8PJT8_PASFU</name>
<feature type="coiled-coil region" evidence="1">
    <location>
        <begin position="225"/>
        <end position="293"/>
    </location>
</feature>
<dbReference type="GeneID" id="71993206"/>
<proteinExistence type="predicted"/>
<protein>
    <submittedName>
        <fullName evidence="2">Uncharacterized protein</fullName>
    </submittedName>
</protein>
<gene>
    <name evidence="2" type="ORF">CLAFUR5_13328</name>
</gene>
<keyword evidence="3" id="KW-1185">Reference proteome</keyword>
<organism evidence="2 3">
    <name type="scientific">Passalora fulva</name>
    <name type="common">Tomato leaf mold</name>
    <name type="synonym">Cladosporium fulvum</name>
    <dbReference type="NCBI Taxonomy" id="5499"/>
    <lineage>
        <taxon>Eukaryota</taxon>
        <taxon>Fungi</taxon>
        <taxon>Dikarya</taxon>
        <taxon>Ascomycota</taxon>
        <taxon>Pezizomycotina</taxon>
        <taxon>Dothideomycetes</taxon>
        <taxon>Dothideomycetidae</taxon>
        <taxon>Mycosphaerellales</taxon>
        <taxon>Mycosphaerellaceae</taxon>
        <taxon>Fulvia</taxon>
    </lineage>
</organism>
<reference evidence="2" key="1">
    <citation type="submission" date="2021-12" db="EMBL/GenBank/DDBJ databases">
        <authorList>
            <person name="Zaccaron A."/>
            <person name="Stergiopoulos I."/>
        </authorList>
    </citation>
    <scope>NUCLEOTIDE SEQUENCE</scope>
    <source>
        <strain evidence="2">Race5_Kim</strain>
    </source>
</reference>
<evidence type="ECO:0000313" key="2">
    <source>
        <dbReference type="EMBL" id="UJO23841.1"/>
    </source>
</evidence>
<reference evidence="2" key="2">
    <citation type="journal article" date="2022" name="Microb. Genom.">
        <title>A chromosome-scale genome assembly of the tomato pathogen Cladosporium fulvum reveals a compartmentalized genome architecture and the presence of a dispensable chromosome.</title>
        <authorList>
            <person name="Zaccaron A.Z."/>
            <person name="Chen L.H."/>
            <person name="Samaras A."/>
            <person name="Stergiopoulos I."/>
        </authorList>
    </citation>
    <scope>NUCLEOTIDE SEQUENCE</scope>
    <source>
        <strain evidence="2">Race5_Kim</strain>
    </source>
</reference>
<dbReference type="Proteomes" id="UP000756132">
    <property type="component" value="Chromosome 11"/>
</dbReference>
<sequence length="339" mass="37128">MSNHTTPAPTSAPRPSYFDTIASTIASSSESSTAHFEQTWSSHLGNSYLRATPRNTGKGPGLLDLPPELRLMIYGSMHLGPHLTATGEGAKEEGAEAIDIAALLNWKKLPASEMTARNPWNWILTHPLFFTEALDSITQRHAVLLRSLEGVTLALPYLTHVKTLILDFAYVHAIETSDALDNLRNLPNLEILRINTTPSTLPFCRSPAPLSGFSALHTLTLHNVSDEAEERADQAAHQLRMTKLEAQLAAANENLQAARLATAGVSLNPWQKLQQMQLQLDRLDIDAEIVKLRLAGVEGVWGSGAVRDSRIEARRGRRRGLRRREIGLRVDLGLGGVGV</sequence>
<keyword evidence="1" id="KW-0175">Coiled coil</keyword>
<evidence type="ECO:0000313" key="3">
    <source>
        <dbReference type="Proteomes" id="UP000756132"/>
    </source>
</evidence>